<dbReference type="EMBL" id="JANUXX010000005">
    <property type="protein sequence ID" value="MCS4488379.1"/>
    <property type="molecule type" value="Genomic_DNA"/>
</dbReference>
<gene>
    <name evidence="1" type="ORF">NXS10_05335</name>
</gene>
<dbReference type="Proteomes" id="UP001206548">
    <property type="component" value="Unassembled WGS sequence"/>
</dbReference>
<dbReference type="Pfam" id="PF04883">
    <property type="entry name" value="HK97-gp10_like"/>
    <property type="match status" value="1"/>
</dbReference>
<name>A0ABT2F7H5_9STRE</name>
<evidence type="ECO:0000313" key="2">
    <source>
        <dbReference type="Proteomes" id="UP001206548"/>
    </source>
</evidence>
<reference evidence="1 2" key="1">
    <citation type="journal article" date="2023" name="Int. J. Syst. Evol. Microbiol.">
        <title>Streptococcus sciuri sp. nov., Staphylococcus marylandisciuri sp. nov. and Staphylococcus americanisciuri sp. nov., isolated from faeces of eastern grey squirrel (Sciurus carolinensis).</title>
        <authorList>
            <person name="Volokhov D.V."/>
            <person name="Zagorodnyaya T.A."/>
            <person name="Furtak V.A."/>
            <person name="Nattanmai G."/>
            <person name="Randall L."/>
            <person name="Jose S."/>
            <person name="Gao Y."/>
            <person name="Eisenberg T."/>
            <person name="Delmonte P."/>
            <person name="Blom J."/>
            <person name="Mitchell K.K."/>
        </authorList>
    </citation>
    <scope>NUCLEOTIDE SEQUENCE [LARGE SCALE GENOMIC DNA]</scope>
    <source>
        <strain evidence="1 2">SQ9-PEA</strain>
    </source>
</reference>
<organism evidence="1 2">
    <name type="scientific">Streptococcus sciuri</name>
    <dbReference type="NCBI Taxonomy" id="2973939"/>
    <lineage>
        <taxon>Bacteria</taxon>
        <taxon>Bacillati</taxon>
        <taxon>Bacillota</taxon>
        <taxon>Bacilli</taxon>
        <taxon>Lactobacillales</taxon>
        <taxon>Streptococcaceae</taxon>
        <taxon>Streptococcus</taxon>
    </lineage>
</organism>
<comment type="caution">
    <text evidence="1">The sequence shown here is derived from an EMBL/GenBank/DDBJ whole genome shotgun (WGS) entry which is preliminary data.</text>
</comment>
<sequence>MAGIDSALAEWLEEVKHLADLTPKEQANITKAGADVFKSELEKETKKRHYSSHKNSVYGHMADNLAVQAKNIDGRMTGVSTVGWNNPYHASNARRLNDGTKKYKADHFVTNVQDSQVVQARVLQAEKEAYERVIEKKR</sequence>
<proteinExistence type="predicted"/>
<accession>A0ABT2F7H5</accession>
<evidence type="ECO:0000313" key="1">
    <source>
        <dbReference type="EMBL" id="MCS4488379.1"/>
    </source>
</evidence>
<dbReference type="InterPro" id="IPR010064">
    <property type="entry name" value="HK97-gp10_tail"/>
</dbReference>
<protein>
    <submittedName>
        <fullName evidence="1">HK97 gp10 family phage protein</fullName>
    </submittedName>
</protein>
<keyword evidence="2" id="KW-1185">Reference proteome</keyword>